<reference evidence="10 11" key="1">
    <citation type="journal article" date="2007" name="Archaea">
        <title>The genome of Hyperthermus butylicus: a sulfur-reducing, peptide fermenting, neutrophilic Crenarchaeote growing up to 108 degrees C.</title>
        <authorList>
            <person name="Brugger K."/>
            <person name="Chen L."/>
            <person name="Stark M."/>
            <person name="Zibat A."/>
            <person name="Redder P."/>
            <person name="Ruepp A."/>
            <person name="Awayez M."/>
            <person name="She Q."/>
            <person name="Garrett R.A."/>
            <person name="Klenk H.P."/>
        </authorList>
    </citation>
    <scope>NUCLEOTIDE SEQUENCE [LARGE SCALE GENOMIC DNA]</scope>
    <source>
        <strain evidence="11">DSM 5456 / JCM 9403 / PLM1-5</strain>
    </source>
</reference>
<evidence type="ECO:0000313" key="10">
    <source>
        <dbReference type="EMBL" id="ABM80082.1"/>
    </source>
</evidence>
<dbReference type="GO" id="GO:0004674">
    <property type="term" value="F:protein serine/threonine kinase activity"/>
    <property type="evidence" value="ECO:0007669"/>
    <property type="project" value="UniProtKB-EC"/>
</dbReference>
<dbReference type="GO" id="GO:0005524">
    <property type="term" value="F:ATP binding"/>
    <property type="evidence" value="ECO:0007669"/>
    <property type="project" value="UniProtKB-KW"/>
</dbReference>
<evidence type="ECO:0000256" key="5">
    <source>
        <dbReference type="ARBA" id="ARBA00022741"/>
    </source>
</evidence>
<dbReference type="HOGENOM" id="CLU_046233_0_0_2"/>
<dbReference type="AlphaFoldDB" id="A2BJC1"/>
<keyword evidence="7" id="KW-0378">Hydrolase</keyword>
<evidence type="ECO:0000256" key="4">
    <source>
        <dbReference type="ARBA" id="ARBA00022737"/>
    </source>
</evidence>
<accession>A2BJC1</accession>
<feature type="domain" description="KaiC" evidence="9">
    <location>
        <begin position="16"/>
        <end position="260"/>
    </location>
</feature>
<dbReference type="InterPro" id="IPR030665">
    <property type="entry name" value="KaiC"/>
</dbReference>
<dbReference type="InterPro" id="IPR010624">
    <property type="entry name" value="KaiC_dom"/>
</dbReference>
<dbReference type="STRING" id="415426.Hbut_0210"/>
<name>A2BJC1_HYPBU</name>
<dbReference type="GeneID" id="4782812"/>
<evidence type="ECO:0000259" key="9">
    <source>
        <dbReference type="PROSITE" id="PS51146"/>
    </source>
</evidence>
<keyword evidence="3" id="KW-0808">Transferase</keyword>
<evidence type="ECO:0000256" key="8">
    <source>
        <dbReference type="ARBA" id="ARBA00022840"/>
    </source>
</evidence>
<keyword evidence="8" id="KW-0067">ATP-binding</keyword>
<dbReference type="InterPro" id="IPR027417">
    <property type="entry name" value="P-loop_NTPase"/>
</dbReference>
<dbReference type="eggNOG" id="arCOG01174">
    <property type="taxonomic scope" value="Archaea"/>
</dbReference>
<dbReference type="EnsemblBacteria" id="ABM80082">
    <property type="protein sequence ID" value="ABM80082"/>
    <property type="gene ID" value="Hbut_0210"/>
</dbReference>
<dbReference type="InterPro" id="IPR014774">
    <property type="entry name" value="KaiC-like_dom"/>
</dbReference>
<dbReference type="OrthoDB" id="27015at2157"/>
<evidence type="ECO:0000256" key="3">
    <source>
        <dbReference type="ARBA" id="ARBA00022679"/>
    </source>
</evidence>
<dbReference type="Proteomes" id="UP000002593">
    <property type="component" value="Chromosome"/>
</dbReference>
<evidence type="ECO:0000313" key="11">
    <source>
        <dbReference type="Proteomes" id="UP000002593"/>
    </source>
</evidence>
<dbReference type="EMBL" id="CP000493">
    <property type="protein sequence ID" value="ABM80082.1"/>
    <property type="molecule type" value="Genomic_DNA"/>
</dbReference>
<evidence type="ECO:0000256" key="6">
    <source>
        <dbReference type="ARBA" id="ARBA00022777"/>
    </source>
</evidence>
<keyword evidence="4" id="KW-0677">Repeat</keyword>
<keyword evidence="11" id="KW-1185">Reference proteome</keyword>
<dbReference type="PIRSF" id="PIRSF039117">
    <property type="entry name" value="KaiC"/>
    <property type="match status" value="1"/>
</dbReference>
<proteinExistence type="predicted"/>
<dbReference type="Gene3D" id="3.40.50.300">
    <property type="entry name" value="P-loop containing nucleotide triphosphate hydrolases"/>
    <property type="match status" value="2"/>
</dbReference>
<dbReference type="KEGG" id="hbu:Hbut_0210"/>
<dbReference type="PRINTS" id="PR01874">
    <property type="entry name" value="DNAREPAIRADA"/>
</dbReference>
<dbReference type="RefSeq" id="WP_011821399.1">
    <property type="nucleotide sequence ID" value="NC_008818.1"/>
</dbReference>
<dbReference type="PANTHER" id="PTHR43637">
    <property type="entry name" value="UPF0273 PROTEIN TM_0370"/>
    <property type="match status" value="1"/>
</dbReference>
<dbReference type="GO" id="GO:0016787">
    <property type="term" value="F:hydrolase activity"/>
    <property type="evidence" value="ECO:0007669"/>
    <property type="project" value="UniProtKB-KW"/>
</dbReference>
<gene>
    <name evidence="10" type="ordered locus">Hbut_0210</name>
</gene>
<evidence type="ECO:0000256" key="1">
    <source>
        <dbReference type="ARBA" id="ARBA00012513"/>
    </source>
</evidence>
<keyword evidence="5" id="KW-0547">Nucleotide-binding</keyword>
<dbReference type="Pfam" id="PF06745">
    <property type="entry name" value="ATPase"/>
    <property type="match status" value="1"/>
</dbReference>
<dbReference type="EC" id="2.7.11.1" evidence="1"/>
<keyword evidence="2" id="KW-0597">Phosphoprotein</keyword>
<dbReference type="PANTHER" id="PTHR43637:SF1">
    <property type="entry name" value="UPF0273 PROTEIN TM_0370"/>
    <property type="match status" value="1"/>
</dbReference>
<organism evidence="10 11">
    <name type="scientific">Hyperthermus butylicus (strain DSM 5456 / JCM 9403 / PLM1-5)</name>
    <dbReference type="NCBI Taxonomy" id="415426"/>
    <lineage>
        <taxon>Archaea</taxon>
        <taxon>Thermoproteota</taxon>
        <taxon>Thermoprotei</taxon>
        <taxon>Desulfurococcales</taxon>
        <taxon>Pyrodictiaceae</taxon>
        <taxon>Hyperthermus</taxon>
    </lineage>
</organism>
<keyword evidence="6" id="KW-0418">Kinase</keyword>
<sequence length="497" mass="55921">MSIDVRRFYTPKVLPETVPSGIEGLDKILLGGFPRGAVVLLAGNPGTGKSTFAARFVYEGCRRGERSIYLNFVEPRRDFYDHMTMLGMDFEECERKGLFHYMEAVTIADEDALITQLEDLVKLVMETKAKRVAIDSITAMLQIVKVPSRVRELLQNIFVNGFKPHQVTTVLIAEHPYGAKVVGYGIEEFIVDAVFILKYRLSRGKIQRVLEIRKARWAPIHQAEFPFRIKPGIVIDISLPEEPEEIPPLDYSRTISLCDTLFRVHGLVELGIGAKEITRAASICDYLHIAKGSQVLIGVSPVIHSTLVLSTIASSLMLMGEDILIVSFKNSSKSIADMLECSLRVVGSPDEKPLPNVVSVNPTVYTLVELIDLISSAIDQFKPSILLVDGLEAIEVVETRKERYYASLYNLLVRSKKKGVTGFYLYSVPSRVQLKELPVTPLFELSIYIEANPRSIVEYEYEPLGLETSMEVYHPLIHVKIPVRFRTNNLLQFCTRV</sequence>
<evidence type="ECO:0000256" key="7">
    <source>
        <dbReference type="ARBA" id="ARBA00022801"/>
    </source>
</evidence>
<evidence type="ECO:0000256" key="2">
    <source>
        <dbReference type="ARBA" id="ARBA00022553"/>
    </source>
</evidence>
<dbReference type="SUPFAM" id="SSF52540">
    <property type="entry name" value="P-loop containing nucleoside triphosphate hydrolases"/>
    <property type="match status" value="1"/>
</dbReference>
<dbReference type="PROSITE" id="PS51146">
    <property type="entry name" value="KAIC"/>
    <property type="match status" value="1"/>
</dbReference>
<protein>
    <recommendedName>
        <fullName evidence="1">non-specific serine/threonine protein kinase</fullName>
        <ecNumber evidence="1">2.7.11.1</ecNumber>
    </recommendedName>
</protein>